<comment type="caution">
    <text evidence="3">The sequence shown here is derived from an EMBL/GenBank/DDBJ whole genome shotgun (WGS) entry which is preliminary data.</text>
</comment>
<gene>
    <name evidence="3" type="ORF">Snoj_28860</name>
</gene>
<dbReference type="PANTHER" id="PTHR34047">
    <property type="entry name" value="NUCLEAR INTRON MATURASE 1, MITOCHONDRIAL-RELATED"/>
    <property type="match status" value="1"/>
</dbReference>
<organism evidence="3 4">
    <name type="scientific">Streptomyces nojiriensis</name>
    <dbReference type="NCBI Taxonomy" id="66374"/>
    <lineage>
        <taxon>Bacteria</taxon>
        <taxon>Bacillati</taxon>
        <taxon>Actinomycetota</taxon>
        <taxon>Actinomycetes</taxon>
        <taxon>Kitasatosporales</taxon>
        <taxon>Streptomycetaceae</taxon>
        <taxon>Streptomyces</taxon>
    </lineage>
</organism>
<dbReference type="EMBL" id="BNEC01000005">
    <property type="protein sequence ID" value="GHI68968.1"/>
    <property type="molecule type" value="Genomic_DNA"/>
</dbReference>
<feature type="domain" description="Reverse transcriptase" evidence="2">
    <location>
        <begin position="1"/>
        <end position="145"/>
    </location>
</feature>
<sequence>MDRLRARIKDRRVCTLVKAFLKSGVMTTSGDRKETLTGTPQGGILSPLLANIALSVRDEHFARQWQQEMGSYKRRVTRRKHGLGNWRLIRFADDFVLMVSGERRHAEALREEAAGVLAPLGLRLAPEKTQVVHIDEGFDFLGFHIRRQRKRGTQKHYVYTKPSEGDPVDQGQGERQNTQIRPAQGRGRAAGQPQPHPARVGELLPARGVEGGIQHGR</sequence>
<dbReference type="CDD" id="cd01651">
    <property type="entry name" value="RT_G2_intron"/>
    <property type="match status" value="1"/>
</dbReference>
<proteinExistence type="predicted"/>
<keyword evidence="4" id="KW-1185">Reference proteome</keyword>
<evidence type="ECO:0000256" key="1">
    <source>
        <dbReference type="SAM" id="MobiDB-lite"/>
    </source>
</evidence>
<dbReference type="Pfam" id="PF00078">
    <property type="entry name" value="RVT_1"/>
    <property type="match status" value="1"/>
</dbReference>
<name>A0ABQ3SLF2_9ACTN</name>
<dbReference type="Proteomes" id="UP000613974">
    <property type="component" value="Unassembled WGS sequence"/>
</dbReference>
<dbReference type="PANTHER" id="PTHR34047:SF8">
    <property type="entry name" value="PROTEIN YKFC"/>
    <property type="match status" value="1"/>
</dbReference>
<evidence type="ECO:0000313" key="4">
    <source>
        <dbReference type="Proteomes" id="UP000613974"/>
    </source>
</evidence>
<dbReference type="PROSITE" id="PS50878">
    <property type="entry name" value="RT_POL"/>
    <property type="match status" value="1"/>
</dbReference>
<feature type="region of interest" description="Disordered" evidence="1">
    <location>
        <begin position="152"/>
        <end position="217"/>
    </location>
</feature>
<evidence type="ECO:0000259" key="2">
    <source>
        <dbReference type="PROSITE" id="PS50878"/>
    </source>
</evidence>
<accession>A0ABQ3SLF2</accession>
<protein>
    <recommendedName>
        <fullName evidence="2">Reverse transcriptase domain-containing protein</fullName>
    </recommendedName>
</protein>
<reference evidence="4" key="1">
    <citation type="submission" date="2023-07" db="EMBL/GenBank/DDBJ databases">
        <title>Whole genome shotgun sequence of Streptomyces nojiriensis NBRC 13794.</title>
        <authorList>
            <person name="Komaki H."/>
            <person name="Tamura T."/>
        </authorList>
    </citation>
    <scope>NUCLEOTIDE SEQUENCE [LARGE SCALE GENOMIC DNA]</scope>
    <source>
        <strain evidence="4">NBRC 13794</strain>
    </source>
</reference>
<evidence type="ECO:0000313" key="3">
    <source>
        <dbReference type="EMBL" id="GHI68968.1"/>
    </source>
</evidence>
<dbReference type="InterPro" id="IPR043502">
    <property type="entry name" value="DNA/RNA_pol_sf"/>
</dbReference>
<dbReference type="SUPFAM" id="SSF56672">
    <property type="entry name" value="DNA/RNA polymerases"/>
    <property type="match status" value="1"/>
</dbReference>
<dbReference type="InterPro" id="IPR000477">
    <property type="entry name" value="RT_dom"/>
</dbReference>
<dbReference type="InterPro" id="IPR051083">
    <property type="entry name" value="GrpII_Intron_Splice-Mob/Def"/>
</dbReference>